<comment type="caution">
    <text evidence="3">The sequence shown here is derived from an EMBL/GenBank/DDBJ whole genome shotgun (WGS) entry which is preliminary data.</text>
</comment>
<sequence length="69" mass="7936">HPGDAKHQEQEMLSSSRNPKTEKHNSRIMILTWSIFDVIVGISSLWLWQNQQQDSLSLSLINTDSSEEL</sequence>
<keyword evidence="2" id="KW-0812">Transmembrane</keyword>
<organism evidence="3 4">
    <name type="scientific">Vibrio echinoideorum</name>
    <dbReference type="NCBI Taxonomy" id="2100116"/>
    <lineage>
        <taxon>Bacteria</taxon>
        <taxon>Pseudomonadati</taxon>
        <taxon>Pseudomonadota</taxon>
        <taxon>Gammaproteobacteria</taxon>
        <taxon>Vibrionales</taxon>
        <taxon>Vibrionaceae</taxon>
        <taxon>Vibrio</taxon>
    </lineage>
</organism>
<evidence type="ECO:0000313" key="4">
    <source>
        <dbReference type="Proteomes" id="UP001377160"/>
    </source>
</evidence>
<feature type="compositionally biased region" description="Basic and acidic residues" evidence="1">
    <location>
        <begin position="1"/>
        <end position="10"/>
    </location>
</feature>
<accession>A0ABU9FZ22</accession>
<protein>
    <submittedName>
        <fullName evidence="3">Helix-turn-helix domain-containing protein</fullName>
    </submittedName>
</protein>
<feature type="region of interest" description="Disordered" evidence="1">
    <location>
        <begin position="1"/>
        <end position="23"/>
    </location>
</feature>
<dbReference type="EMBL" id="JBANDX010000368">
    <property type="protein sequence ID" value="MEL0611476.1"/>
    <property type="molecule type" value="Genomic_DNA"/>
</dbReference>
<gene>
    <name evidence="3" type="ORF">V8Z71_24890</name>
</gene>
<dbReference type="Proteomes" id="UP001377160">
    <property type="component" value="Unassembled WGS sequence"/>
</dbReference>
<evidence type="ECO:0000256" key="1">
    <source>
        <dbReference type="SAM" id="MobiDB-lite"/>
    </source>
</evidence>
<evidence type="ECO:0000256" key="2">
    <source>
        <dbReference type="SAM" id="Phobius"/>
    </source>
</evidence>
<proteinExistence type="predicted"/>
<feature type="non-terminal residue" evidence="3">
    <location>
        <position position="1"/>
    </location>
</feature>
<reference evidence="3 4" key="1">
    <citation type="submission" date="2024-02" db="EMBL/GenBank/DDBJ databases">
        <title>Bacteria isolated from the canopy kelp, Nereocystis luetkeana.</title>
        <authorList>
            <person name="Pfister C.A."/>
            <person name="Younker I.T."/>
            <person name="Light S.H."/>
        </authorList>
    </citation>
    <scope>NUCLEOTIDE SEQUENCE [LARGE SCALE GENOMIC DNA]</scope>
    <source>
        <strain evidence="3 4">TI.1.15</strain>
    </source>
</reference>
<feature type="transmembrane region" description="Helical" evidence="2">
    <location>
        <begin position="28"/>
        <end position="48"/>
    </location>
</feature>
<evidence type="ECO:0000313" key="3">
    <source>
        <dbReference type="EMBL" id="MEL0611476.1"/>
    </source>
</evidence>
<keyword evidence="2" id="KW-1133">Transmembrane helix</keyword>
<keyword evidence="2" id="KW-0472">Membrane</keyword>
<name>A0ABU9FZ22_9VIBR</name>
<keyword evidence="4" id="KW-1185">Reference proteome</keyword>
<feature type="non-terminal residue" evidence="3">
    <location>
        <position position="69"/>
    </location>
</feature>